<keyword evidence="5" id="KW-0269">Exonuclease</keyword>
<dbReference type="Proteomes" id="UP000002440">
    <property type="component" value="Chromosome"/>
</dbReference>
<protein>
    <submittedName>
        <fullName evidence="5">Endonuclease/exonuclease/phosphatase</fullName>
    </submittedName>
</protein>
<gene>
    <name evidence="4" type="ordered locus">Mfla_0885</name>
    <name evidence="5" type="ordered locus">Mfla_1029</name>
</gene>
<dbReference type="GO" id="GO:0004519">
    <property type="term" value="F:endonuclease activity"/>
    <property type="evidence" value="ECO:0007669"/>
    <property type="project" value="UniProtKB-KW"/>
</dbReference>
<accession>Q1H2J0</accession>
<dbReference type="STRING" id="265072.Mfla_0885"/>
<dbReference type="GO" id="GO:0004527">
    <property type="term" value="F:exonuclease activity"/>
    <property type="evidence" value="ECO:0007669"/>
    <property type="project" value="UniProtKB-KW"/>
</dbReference>
<dbReference type="InterPro" id="IPR005135">
    <property type="entry name" value="Endo/exonuclease/phosphatase"/>
</dbReference>
<dbReference type="EMBL" id="CP000284">
    <property type="protein sequence ID" value="ABE49153.1"/>
    <property type="molecule type" value="Genomic_DNA"/>
</dbReference>
<keyword evidence="6" id="KW-1185">Reference proteome</keyword>
<feature type="compositionally biased region" description="Basic and acidic residues" evidence="1">
    <location>
        <begin position="343"/>
        <end position="355"/>
    </location>
</feature>
<keyword evidence="2" id="KW-1133">Transmembrane helix</keyword>
<feature type="transmembrane region" description="Helical" evidence="2">
    <location>
        <begin position="33"/>
        <end position="51"/>
    </location>
</feature>
<keyword evidence="5" id="KW-0255">Endonuclease</keyword>
<dbReference type="Pfam" id="PF03372">
    <property type="entry name" value="Exo_endo_phos"/>
    <property type="match status" value="1"/>
</dbReference>
<evidence type="ECO:0000313" key="4">
    <source>
        <dbReference type="EMBL" id="ABE49153.1"/>
    </source>
</evidence>
<evidence type="ECO:0000259" key="3">
    <source>
        <dbReference type="Pfam" id="PF03372"/>
    </source>
</evidence>
<evidence type="ECO:0000256" key="1">
    <source>
        <dbReference type="SAM" id="MobiDB-lite"/>
    </source>
</evidence>
<organism evidence="5 6">
    <name type="scientific">Methylobacillus flagellatus (strain ATCC 51484 / DSM 6875 / VKM B-1610 / KT)</name>
    <dbReference type="NCBI Taxonomy" id="265072"/>
    <lineage>
        <taxon>Bacteria</taxon>
        <taxon>Pseudomonadati</taxon>
        <taxon>Pseudomonadota</taxon>
        <taxon>Betaproteobacteria</taxon>
        <taxon>Nitrosomonadales</taxon>
        <taxon>Methylophilaceae</taxon>
        <taxon>Methylobacillus</taxon>
    </lineage>
</organism>
<dbReference type="InterPro" id="IPR036691">
    <property type="entry name" value="Endo/exonu/phosph_ase_sf"/>
</dbReference>
<evidence type="ECO:0000256" key="2">
    <source>
        <dbReference type="SAM" id="Phobius"/>
    </source>
</evidence>
<keyword evidence="2" id="KW-0472">Membrane</keyword>
<dbReference type="OrthoDB" id="9796594at2"/>
<dbReference type="EMBL" id="CP000284">
    <property type="protein sequence ID" value="ABE49297.1"/>
    <property type="molecule type" value="Genomic_DNA"/>
</dbReference>
<evidence type="ECO:0000313" key="5">
    <source>
        <dbReference type="EMBL" id="ABE49297.1"/>
    </source>
</evidence>
<dbReference type="AlphaFoldDB" id="Q1H2J0"/>
<dbReference type="KEGG" id="mfa:Mfla_1029"/>
<keyword evidence="5" id="KW-0378">Hydrolase</keyword>
<evidence type="ECO:0000313" key="6">
    <source>
        <dbReference type="Proteomes" id="UP000002440"/>
    </source>
</evidence>
<reference evidence="5 6" key="1">
    <citation type="submission" date="2006-03" db="EMBL/GenBank/DDBJ databases">
        <title>Complete sequence of Methylobacillus flagellatus KT.</title>
        <authorList>
            <consortium name="US DOE Joint Genome Institute"/>
            <person name="Copeland A."/>
            <person name="Lucas S."/>
            <person name="Lapidus A."/>
            <person name="Barry K."/>
            <person name="Detter J.C."/>
            <person name="Glavina del Rio T."/>
            <person name="Hammon N."/>
            <person name="Israni S."/>
            <person name="Dalin E."/>
            <person name="Tice H."/>
            <person name="Pitluck S."/>
            <person name="Brettin T."/>
            <person name="Bruce D."/>
            <person name="Han C."/>
            <person name="Tapia R."/>
            <person name="Saunders E."/>
            <person name="Gilna P."/>
            <person name="Schmutz J."/>
            <person name="Larimer F."/>
            <person name="Land M."/>
            <person name="Kyrpides N."/>
            <person name="Anderson I."/>
            <person name="Richardson P."/>
        </authorList>
    </citation>
    <scope>NUCLEOTIDE SEQUENCE [LARGE SCALE GENOMIC DNA]</scope>
    <source>
        <strain evidence="5">KT</strain>
        <strain evidence="6">KT / ATCC 51484 / DSM 6875</strain>
    </source>
</reference>
<keyword evidence="2" id="KW-0812">Transmembrane</keyword>
<dbReference type="Gene3D" id="3.60.10.10">
    <property type="entry name" value="Endonuclease/exonuclease/phosphatase"/>
    <property type="match status" value="1"/>
</dbReference>
<dbReference type="eggNOG" id="COG3021">
    <property type="taxonomic scope" value="Bacteria"/>
</dbReference>
<proteinExistence type="predicted"/>
<feature type="transmembrane region" description="Helical" evidence="2">
    <location>
        <begin position="63"/>
        <end position="84"/>
    </location>
</feature>
<name>Q1H2J0_METFK</name>
<feature type="region of interest" description="Disordered" evidence="1">
    <location>
        <begin position="333"/>
        <end position="365"/>
    </location>
</feature>
<keyword evidence="5" id="KW-0540">Nuclease</keyword>
<dbReference type="SUPFAM" id="SSF56219">
    <property type="entry name" value="DNase I-like"/>
    <property type="match status" value="1"/>
</dbReference>
<feature type="domain" description="Endonuclease/exonuclease/phosphatase" evidence="3">
    <location>
        <begin position="108"/>
        <end position="313"/>
    </location>
</feature>
<sequence>MLLAGYALTALVALLTAGSLVRRSEWWFRGLDFPRLQIMTLGMLALLGLVLPDAEWSPMRWVALAVLMLALAHQLRMVLPYTFLFPQEVKSIRPKHYRRDRQISLIVANVLMTNHQHFKLIQQVRSLRPDLLLTLETDRVWEQALTAIEPEYPYVVRAPMDNLYGMHLYSRLPLRDAEVKFLLSPEIPSIHATVMLPCGAPVKLYCLHPEPPSPTEAPDSVLRDAELLIVGDAVSDTEESVIVMGDLNDVAWSRTTRLFQRVSGLLDPRKGRHHISTYHSDYPFMRWALDHIFHSPDFGLIKMQRLPHIGSDHFPVLTHLQLERHLEHVQALEETSDAEEQEAQDKVEEGMEKSEQSGFKPLGPM</sequence>
<dbReference type="HOGENOM" id="CLU_052333_0_0_4"/>
<dbReference type="KEGG" id="mfa:Mfla_0885"/>